<evidence type="ECO:0000313" key="2">
    <source>
        <dbReference type="EMBL" id="TGL75666.1"/>
    </source>
</evidence>
<dbReference type="Proteomes" id="UP000297567">
    <property type="component" value="Unassembled WGS sequence"/>
</dbReference>
<protein>
    <recommendedName>
        <fullName evidence="4">Lipoprotein</fullName>
    </recommendedName>
</protein>
<organism evidence="2 3">
    <name type="scientific">Leptospira jelokensis</name>
    <dbReference type="NCBI Taxonomy" id="2484931"/>
    <lineage>
        <taxon>Bacteria</taxon>
        <taxon>Pseudomonadati</taxon>
        <taxon>Spirochaetota</taxon>
        <taxon>Spirochaetia</taxon>
        <taxon>Leptospirales</taxon>
        <taxon>Leptospiraceae</taxon>
        <taxon>Leptospira</taxon>
    </lineage>
</organism>
<comment type="caution">
    <text evidence="2">The sequence shown here is derived from an EMBL/GenBank/DDBJ whole genome shotgun (WGS) entry which is preliminary data.</text>
</comment>
<evidence type="ECO:0000313" key="3">
    <source>
        <dbReference type="Proteomes" id="UP000297567"/>
    </source>
</evidence>
<feature type="chain" id="PRO_5021374196" description="Lipoprotein" evidence="1">
    <location>
        <begin position="29"/>
        <end position="172"/>
    </location>
</feature>
<dbReference type="AlphaFoldDB" id="A0A4Z0ZXC5"/>
<evidence type="ECO:0008006" key="4">
    <source>
        <dbReference type="Google" id="ProtNLM"/>
    </source>
</evidence>
<sequence>MQIIRFIGFLFLFHLVLFSNCSSPPTQIAETQKLEKEEVRERNWTMNPQCCNLSSEFLGVVVLDQICVSETETKLKLHTKDWKRVCVLKEGMVFRDDIGTNYPFLKAEGVDLCPKRTKMKDQDFHLVFTSFSSTALSFDLIEDKNAKHAHKPWVFERVDLTKCEWKESTSNP</sequence>
<keyword evidence="3" id="KW-1185">Reference proteome</keyword>
<accession>A0A4Z0ZXC5</accession>
<reference evidence="2" key="1">
    <citation type="journal article" date="2019" name="PLoS Negl. Trop. Dis.">
        <title>Revisiting the worldwide diversity of Leptospira species in the environment.</title>
        <authorList>
            <person name="Vincent A.T."/>
            <person name="Schiettekatte O."/>
            <person name="Bourhy P."/>
            <person name="Veyrier F.J."/>
            <person name="Picardeau M."/>
        </authorList>
    </citation>
    <scope>NUCLEOTIDE SEQUENCE [LARGE SCALE GENOMIC DNA]</scope>
    <source>
        <strain evidence="2">201702451</strain>
    </source>
</reference>
<dbReference type="EMBL" id="RQGH01000007">
    <property type="protein sequence ID" value="TGL75666.1"/>
    <property type="molecule type" value="Genomic_DNA"/>
</dbReference>
<name>A0A4Z0ZXC5_9LEPT</name>
<evidence type="ECO:0000256" key="1">
    <source>
        <dbReference type="SAM" id="SignalP"/>
    </source>
</evidence>
<gene>
    <name evidence="2" type="ORF">EHQ62_02230</name>
</gene>
<keyword evidence="1" id="KW-0732">Signal</keyword>
<dbReference type="RefSeq" id="WP_135640613.1">
    <property type="nucleotide sequence ID" value="NZ_RQGH01000007.1"/>
</dbReference>
<feature type="signal peptide" evidence="1">
    <location>
        <begin position="1"/>
        <end position="28"/>
    </location>
</feature>
<proteinExistence type="predicted"/>